<organism evidence="1 2">
    <name type="scientific">Apatococcus lobatus</name>
    <dbReference type="NCBI Taxonomy" id="904363"/>
    <lineage>
        <taxon>Eukaryota</taxon>
        <taxon>Viridiplantae</taxon>
        <taxon>Chlorophyta</taxon>
        <taxon>core chlorophytes</taxon>
        <taxon>Trebouxiophyceae</taxon>
        <taxon>Chlorellales</taxon>
        <taxon>Chlorellaceae</taxon>
        <taxon>Apatococcus</taxon>
    </lineage>
</organism>
<sequence>MLMRPSSQTLTECLRAGTSLNQVYPGIPTTGTSRLETQAFYHGTTGMTNIEDFFHGIKDLDSGGKDILVATVNDDGFGASLDQDCKAHHLEMLLEQLPGPTFTRVQRWIIKNALDDALKGPASSELEDGFGWRGTLDSPSFMAKNSELMELQVPEDPLFLMLRLAKVREKWAYFYLEVKLEVCMGLADPLAESLGYVWWHTKLQNRTHLLLPALIFEQVGPFMRISGVVNTGKHLANEPLTAAVHMLDLRPHQPRFMHLMSLACKSVRETEQALWKGYADGSLQSICASELPYPLWWRGTRAECS</sequence>
<name>A0AAW1SHF8_9CHLO</name>
<protein>
    <submittedName>
        <fullName evidence="1">Uncharacterized protein</fullName>
    </submittedName>
</protein>
<evidence type="ECO:0000313" key="1">
    <source>
        <dbReference type="EMBL" id="KAK9845081.1"/>
    </source>
</evidence>
<evidence type="ECO:0000313" key="2">
    <source>
        <dbReference type="Proteomes" id="UP001438707"/>
    </source>
</evidence>
<dbReference type="Proteomes" id="UP001438707">
    <property type="component" value="Unassembled WGS sequence"/>
</dbReference>
<keyword evidence="2" id="KW-1185">Reference proteome</keyword>
<accession>A0AAW1SHF8</accession>
<gene>
    <name evidence="1" type="ORF">WJX74_010402</name>
</gene>
<comment type="caution">
    <text evidence="1">The sequence shown here is derived from an EMBL/GenBank/DDBJ whole genome shotgun (WGS) entry which is preliminary data.</text>
</comment>
<dbReference type="EMBL" id="JALJOS010000001">
    <property type="protein sequence ID" value="KAK9845081.1"/>
    <property type="molecule type" value="Genomic_DNA"/>
</dbReference>
<proteinExistence type="predicted"/>
<dbReference type="AlphaFoldDB" id="A0AAW1SHF8"/>
<reference evidence="1 2" key="1">
    <citation type="journal article" date="2024" name="Nat. Commun.">
        <title>Phylogenomics reveals the evolutionary origins of lichenization in chlorophyte algae.</title>
        <authorList>
            <person name="Puginier C."/>
            <person name="Libourel C."/>
            <person name="Otte J."/>
            <person name="Skaloud P."/>
            <person name="Haon M."/>
            <person name="Grisel S."/>
            <person name="Petersen M."/>
            <person name="Berrin J.G."/>
            <person name="Delaux P.M."/>
            <person name="Dal Grande F."/>
            <person name="Keller J."/>
        </authorList>
    </citation>
    <scope>NUCLEOTIDE SEQUENCE [LARGE SCALE GENOMIC DNA]</scope>
    <source>
        <strain evidence="1 2">SAG 2145</strain>
    </source>
</reference>